<dbReference type="FunFam" id="3.30.590.10:FF:000002">
    <property type="entry name" value="Creatine kinase S-type, mitochondrial"/>
    <property type="match status" value="1"/>
</dbReference>
<comment type="caution">
    <text evidence="8">The sequence shown here is derived from an EMBL/GenBank/DDBJ whole genome shotgun (WGS) entry which is preliminary data.</text>
</comment>
<protein>
    <submittedName>
        <fullName evidence="8">Creatine kinase S-type, mitochondrial</fullName>
    </submittedName>
</protein>
<dbReference type="InterPro" id="IPR000749">
    <property type="entry name" value="ATP-guanido_PTrfase"/>
</dbReference>
<keyword evidence="4 5" id="KW-0067">ATP-binding</keyword>
<evidence type="ECO:0000256" key="1">
    <source>
        <dbReference type="ARBA" id="ARBA00022679"/>
    </source>
</evidence>
<feature type="binding site" evidence="5">
    <location>
        <begin position="252"/>
        <end position="257"/>
    </location>
    <ligand>
        <name>ATP</name>
        <dbReference type="ChEBI" id="CHEBI:30616"/>
    </ligand>
</feature>
<dbReference type="Proteomes" id="UP000553632">
    <property type="component" value="Unassembled WGS sequence"/>
</dbReference>
<organism evidence="8 9">
    <name type="scientific">Perkinsus olseni</name>
    <name type="common">Perkinsus atlanticus</name>
    <dbReference type="NCBI Taxonomy" id="32597"/>
    <lineage>
        <taxon>Eukaryota</taxon>
        <taxon>Sar</taxon>
        <taxon>Alveolata</taxon>
        <taxon>Perkinsozoa</taxon>
        <taxon>Perkinsea</taxon>
        <taxon>Perkinsida</taxon>
        <taxon>Perkinsidae</taxon>
        <taxon>Perkinsus</taxon>
    </lineage>
</organism>
<evidence type="ECO:0000259" key="7">
    <source>
        <dbReference type="PROSITE" id="PS51510"/>
    </source>
</evidence>
<dbReference type="SUPFAM" id="SSF55931">
    <property type="entry name" value="Glutamine synthetase/guanido kinase"/>
    <property type="match status" value="1"/>
</dbReference>
<dbReference type="PROSITE" id="PS51510">
    <property type="entry name" value="PHOSPHAGEN_KINASE_C"/>
    <property type="match status" value="1"/>
</dbReference>
<dbReference type="OMA" id="WGYLTSC"/>
<evidence type="ECO:0000256" key="6">
    <source>
        <dbReference type="RuleBase" id="RU000505"/>
    </source>
</evidence>
<evidence type="ECO:0000313" key="8">
    <source>
        <dbReference type="EMBL" id="KAF4680684.1"/>
    </source>
</evidence>
<dbReference type="PANTHER" id="PTHR11547:SF57">
    <property type="entry name" value="PHOSPHAGEN KINASE C-TERMINAL DOMAIN-CONTAINING PROTEIN"/>
    <property type="match status" value="1"/>
</dbReference>
<feature type="binding site" evidence="5">
    <location>
        <position position="168"/>
    </location>
    <ligand>
        <name>ATP</name>
        <dbReference type="ChEBI" id="CHEBI:30616"/>
    </ligand>
</feature>
<dbReference type="PANTHER" id="PTHR11547">
    <property type="entry name" value="ARGININE OR CREATINE KINASE"/>
    <property type="match status" value="1"/>
</dbReference>
<evidence type="ECO:0000313" key="9">
    <source>
        <dbReference type="Proteomes" id="UP000553632"/>
    </source>
</evidence>
<dbReference type="GO" id="GO:0005615">
    <property type="term" value="C:extracellular space"/>
    <property type="evidence" value="ECO:0007669"/>
    <property type="project" value="TreeGrafter"/>
</dbReference>
<proteinExistence type="inferred from homology"/>
<dbReference type="GO" id="GO:0046314">
    <property type="term" value="P:phosphocreatine biosynthetic process"/>
    <property type="evidence" value="ECO:0007669"/>
    <property type="project" value="InterPro"/>
</dbReference>
<keyword evidence="2 5" id="KW-0547">Nucleotide-binding</keyword>
<evidence type="ECO:0000256" key="3">
    <source>
        <dbReference type="ARBA" id="ARBA00022777"/>
    </source>
</evidence>
<dbReference type="InterPro" id="IPR022414">
    <property type="entry name" value="ATP-guanido_PTrfase_cat"/>
</dbReference>
<feature type="binding site" evidence="5">
    <location>
        <position position="123"/>
    </location>
    <ligand>
        <name>ATP</name>
        <dbReference type="ChEBI" id="CHEBI:30616"/>
    </ligand>
</feature>
<feature type="binding site" evidence="5">
    <location>
        <begin position="224"/>
        <end position="228"/>
    </location>
    <ligand>
        <name>ATP</name>
        <dbReference type="ChEBI" id="CHEBI:30616"/>
    </ligand>
</feature>
<evidence type="ECO:0000256" key="5">
    <source>
        <dbReference type="PROSITE-ProRule" id="PRU00843"/>
    </source>
</evidence>
<dbReference type="InterPro" id="IPR014746">
    <property type="entry name" value="Gln_synth/guanido_kin_cat_dom"/>
</dbReference>
<sequence>MVGSLLTLLTPPTSISPRFRIRPSTPPESEKGCRTRLQLQHRFIPRYVISTRVRTGRSVRGIRLPPSVTFEERRELERIIVKGLLNLKEELKGDYYPLHGSKSYEPKPGGMTREQEEDMRENHFLFQEPDSTLLLSSGMGRHWPDARGIFHNDEKNFLVWVNEEDHMRIISMEKGADIKRIFKRFCVAVNGVQDVLKSEGYDFMHNDHLGFILTCPSNLGTGLRASAMMKVPLLSARPDFKDLCKKLGLQARGGSGVDSASVGGIYDISNEDRIGKSEVQLVNIMVEGCAKLVQLEQALENGDKIDDLLP</sequence>
<gene>
    <name evidence="8" type="primary">CKMT2_6</name>
    <name evidence="8" type="ORF">FOZ63_029721</name>
</gene>
<accession>A0A7J6NAA6</accession>
<dbReference type="PROSITE" id="PS00112">
    <property type="entry name" value="PHOSPHAGEN_KINASE"/>
    <property type="match status" value="1"/>
</dbReference>
<comment type="similarity">
    <text evidence="5 6">Belongs to the ATP:guanido phosphotransferase family.</text>
</comment>
<dbReference type="Gene3D" id="3.30.590.10">
    <property type="entry name" value="Glutamine synthetase/guanido kinase, catalytic domain"/>
    <property type="match status" value="1"/>
</dbReference>
<evidence type="ECO:0000256" key="2">
    <source>
        <dbReference type="ARBA" id="ARBA00022741"/>
    </source>
</evidence>
<keyword evidence="1 5" id="KW-0808">Transferase</keyword>
<dbReference type="GO" id="GO:0005524">
    <property type="term" value="F:ATP binding"/>
    <property type="evidence" value="ECO:0007669"/>
    <property type="project" value="UniProtKB-UniRule"/>
</dbReference>
<dbReference type="EMBL" id="JABANO010041066">
    <property type="protein sequence ID" value="KAF4680684.1"/>
    <property type="molecule type" value="Genomic_DNA"/>
</dbReference>
<reference evidence="8 9" key="1">
    <citation type="submission" date="2020-04" db="EMBL/GenBank/DDBJ databases">
        <title>Perkinsus olseni comparative genomics.</title>
        <authorList>
            <person name="Bogema D.R."/>
        </authorList>
    </citation>
    <scope>NUCLEOTIDE SEQUENCE [LARGE SCALE GENOMIC DNA]</scope>
    <source>
        <strain evidence="8 9">ATCC PRA-207</strain>
    </source>
</reference>
<dbReference type="GO" id="GO:0004111">
    <property type="term" value="F:creatine kinase activity"/>
    <property type="evidence" value="ECO:0007669"/>
    <property type="project" value="InterPro"/>
</dbReference>
<dbReference type="InterPro" id="IPR022415">
    <property type="entry name" value="ATP-guanido_PTrfase_AS"/>
</dbReference>
<keyword evidence="9" id="KW-1185">Reference proteome</keyword>
<feature type="binding site" evidence="5">
    <location>
        <begin position="50"/>
        <end position="54"/>
    </location>
    <ligand>
        <name>ATP</name>
        <dbReference type="ChEBI" id="CHEBI:30616"/>
    </ligand>
</feature>
<keyword evidence="3 5" id="KW-0418">Kinase</keyword>
<dbReference type="Pfam" id="PF00217">
    <property type="entry name" value="ATP-gua_Ptrans"/>
    <property type="match status" value="1"/>
</dbReference>
<evidence type="ECO:0000256" key="4">
    <source>
        <dbReference type="ARBA" id="ARBA00022840"/>
    </source>
</evidence>
<dbReference type="AlphaFoldDB" id="A0A7J6NAA6"/>
<feature type="domain" description="Phosphagen kinase C-terminal" evidence="7">
    <location>
        <begin position="47"/>
        <end position="299"/>
    </location>
</feature>
<name>A0A7J6NAA6_PEROL</name>